<dbReference type="InterPro" id="IPR009325">
    <property type="entry name" value="DUF983"/>
</dbReference>
<dbReference type="EMBL" id="SBLC01000057">
    <property type="protein sequence ID" value="RWY36433.1"/>
    <property type="molecule type" value="Genomic_DNA"/>
</dbReference>
<evidence type="ECO:0000256" key="1">
    <source>
        <dbReference type="SAM" id="Phobius"/>
    </source>
</evidence>
<comment type="caution">
    <text evidence="2">The sequence shown here is derived from an EMBL/GenBank/DDBJ whole genome shotgun (WGS) entry which is preliminary data.</text>
</comment>
<reference evidence="2 3" key="1">
    <citation type="journal article" date="2015" name="Int. J. Syst. Evol. Microbiol.">
        <title>Gemmobacter intermedius sp. nov., isolated from a white stork (Ciconia ciconia).</title>
        <authorList>
            <person name="Kampfer P."/>
            <person name="Jerzak L."/>
            <person name="Wilharm G."/>
            <person name="Golke J."/>
            <person name="Busse H.J."/>
            <person name="Glaeser S.P."/>
        </authorList>
    </citation>
    <scope>NUCLEOTIDE SEQUENCE [LARGE SCALE GENOMIC DNA]</scope>
    <source>
        <strain evidence="2 3">119/4</strain>
    </source>
</reference>
<protein>
    <submittedName>
        <fullName evidence="2">DUF983 domain-containing protein</fullName>
    </submittedName>
</protein>
<proteinExistence type="predicted"/>
<keyword evidence="1" id="KW-0812">Transmembrane</keyword>
<evidence type="ECO:0000313" key="3">
    <source>
        <dbReference type="Proteomes" id="UP000287168"/>
    </source>
</evidence>
<evidence type="ECO:0000313" key="2">
    <source>
        <dbReference type="EMBL" id="RWY36433.1"/>
    </source>
</evidence>
<dbReference type="AlphaFoldDB" id="A0A3S3TZ49"/>
<sequence length="140" mass="15294">MSSCLGNRSTCRGLKVWLAEDDMSERNTIEAMLRGARSRCPNCGEGALFRGYLSKVDQCAVCGEDYTHIRPADGPTFFVLCITCLMLIPAQFVTFRAAGDHIVTGLVILAMIMTAVTLVLLRPVKGAVIGLQWAGRDYHP</sequence>
<dbReference type="Proteomes" id="UP000287168">
    <property type="component" value="Unassembled WGS sequence"/>
</dbReference>
<keyword evidence="1" id="KW-1133">Transmembrane helix</keyword>
<feature type="transmembrane region" description="Helical" evidence="1">
    <location>
        <begin position="77"/>
        <end position="95"/>
    </location>
</feature>
<gene>
    <name evidence="2" type="ORF">EP867_17885</name>
</gene>
<dbReference type="OrthoDB" id="9799456at2"/>
<dbReference type="Pfam" id="PF06170">
    <property type="entry name" value="DUF983"/>
    <property type="match status" value="1"/>
</dbReference>
<keyword evidence="3" id="KW-1185">Reference proteome</keyword>
<name>A0A3S3TZ49_9RHOB</name>
<keyword evidence="1" id="KW-0472">Membrane</keyword>
<feature type="transmembrane region" description="Helical" evidence="1">
    <location>
        <begin position="101"/>
        <end position="121"/>
    </location>
</feature>
<organism evidence="2 3">
    <name type="scientific">Falsigemmobacter intermedius</name>
    <dbReference type="NCBI Taxonomy" id="1553448"/>
    <lineage>
        <taxon>Bacteria</taxon>
        <taxon>Pseudomonadati</taxon>
        <taxon>Pseudomonadota</taxon>
        <taxon>Alphaproteobacteria</taxon>
        <taxon>Rhodobacterales</taxon>
        <taxon>Paracoccaceae</taxon>
        <taxon>Falsigemmobacter</taxon>
    </lineage>
</organism>
<accession>A0A3S3TZ49</accession>